<dbReference type="SUPFAM" id="SSF56925">
    <property type="entry name" value="OMPA-like"/>
    <property type="match status" value="1"/>
</dbReference>
<sequence>MEARRRFATVLALACAATPVAALAQYAPSPPPMSSSGPHRGRTEVTALAGYQLNTDVSTVEGHVSVGDAPVYGAAVDIETLPGAWAELIWLYSEPTVTFSGTPLLSGSSPMNVATHYFQIGGMKGVRRDRATLFGGATIGAALFMPGTLRYANGSSTSLSDTWRFAFTLGAGLKVDLSEHVALRFDARVAAPVYFSSGAIYVGGGGAGLAVSGGIPVWQWNFLGGLVLLP</sequence>
<keyword evidence="3" id="KW-1185">Reference proteome</keyword>
<accession>A0ABN6MXA0</accession>
<evidence type="ECO:0000313" key="2">
    <source>
        <dbReference type="EMBL" id="BDG05607.1"/>
    </source>
</evidence>
<feature type="signal peptide" evidence="1">
    <location>
        <begin position="1"/>
        <end position="24"/>
    </location>
</feature>
<evidence type="ECO:0008006" key="4">
    <source>
        <dbReference type="Google" id="ProtNLM"/>
    </source>
</evidence>
<dbReference type="EMBL" id="AP025591">
    <property type="protein sequence ID" value="BDG05607.1"/>
    <property type="molecule type" value="Genomic_DNA"/>
</dbReference>
<dbReference type="InterPro" id="IPR011250">
    <property type="entry name" value="OMP/PagP_B-barrel"/>
</dbReference>
<dbReference type="Gene3D" id="2.40.160.20">
    <property type="match status" value="1"/>
</dbReference>
<gene>
    <name evidence="2" type="ORF">AMOR_46030</name>
</gene>
<organism evidence="2 3">
    <name type="scientific">Anaeromyxobacter oryzae</name>
    <dbReference type="NCBI Taxonomy" id="2918170"/>
    <lineage>
        <taxon>Bacteria</taxon>
        <taxon>Pseudomonadati</taxon>
        <taxon>Myxococcota</taxon>
        <taxon>Myxococcia</taxon>
        <taxon>Myxococcales</taxon>
        <taxon>Cystobacterineae</taxon>
        <taxon>Anaeromyxobacteraceae</taxon>
        <taxon>Anaeromyxobacter</taxon>
    </lineage>
</organism>
<dbReference type="RefSeq" id="WP_248354592.1">
    <property type="nucleotide sequence ID" value="NZ_AP025591.1"/>
</dbReference>
<reference evidence="3" key="1">
    <citation type="journal article" date="2022" name="Int. J. Syst. Evol. Microbiol.">
        <title>Anaeromyxobacter oryzae sp. nov., Anaeromyxobacter diazotrophicus sp. nov. and Anaeromyxobacter paludicola sp. nov., isolated from paddy soils.</title>
        <authorList>
            <person name="Itoh H."/>
            <person name="Xu Z."/>
            <person name="Mise K."/>
            <person name="Masuda Y."/>
            <person name="Ushijima N."/>
            <person name="Hayakawa C."/>
            <person name="Shiratori Y."/>
            <person name="Senoo K."/>
        </authorList>
    </citation>
    <scope>NUCLEOTIDE SEQUENCE [LARGE SCALE GENOMIC DNA]</scope>
    <source>
        <strain evidence="3">Red232</strain>
    </source>
</reference>
<evidence type="ECO:0000256" key="1">
    <source>
        <dbReference type="SAM" id="SignalP"/>
    </source>
</evidence>
<protein>
    <recommendedName>
        <fullName evidence="4">Outer membrane protein beta-barrel domain-containing protein</fullName>
    </recommendedName>
</protein>
<feature type="chain" id="PRO_5045195594" description="Outer membrane protein beta-barrel domain-containing protein" evidence="1">
    <location>
        <begin position="25"/>
        <end position="230"/>
    </location>
</feature>
<keyword evidence="1" id="KW-0732">Signal</keyword>
<evidence type="ECO:0000313" key="3">
    <source>
        <dbReference type="Proteomes" id="UP001162891"/>
    </source>
</evidence>
<name>A0ABN6MXA0_9BACT</name>
<proteinExistence type="predicted"/>
<dbReference type="Proteomes" id="UP001162891">
    <property type="component" value="Chromosome"/>
</dbReference>